<comment type="caution">
    <text evidence="1">The sequence shown here is derived from an EMBL/GenBank/DDBJ whole genome shotgun (WGS) entry which is preliminary data.</text>
</comment>
<organism evidence="1 2">
    <name type="scientific">Paramuricea clavata</name>
    <name type="common">Red gorgonian</name>
    <name type="synonym">Violescent sea-whip</name>
    <dbReference type="NCBI Taxonomy" id="317549"/>
    <lineage>
        <taxon>Eukaryota</taxon>
        <taxon>Metazoa</taxon>
        <taxon>Cnidaria</taxon>
        <taxon>Anthozoa</taxon>
        <taxon>Octocorallia</taxon>
        <taxon>Malacalcyonacea</taxon>
        <taxon>Plexauridae</taxon>
        <taxon>Paramuricea</taxon>
    </lineage>
</organism>
<keyword evidence="2" id="KW-1185">Reference proteome</keyword>
<evidence type="ECO:0000313" key="2">
    <source>
        <dbReference type="Proteomes" id="UP001152795"/>
    </source>
</evidence>
<dbReference type="EMBL" id="CACRXK020001033">
    <property type="protein sequence ID" value="CAB3986556.1"/>
    <property type="molecule type" value="Genomic_DNA"/>
</dbReference>
<dbReference type="AlphaFoldDB" id="A0A7D9HL76"/>
<evidence type="ECO:0000313" key="1">
    <source>
        <dbReference type="EMBL" id="CAB3986556.1"/>
    </source>
</evidence>
<sequence length="152" mass="17736">MVLSTEKVRLIDYIYRGKKGGRGLISYEGCIRAENSLGWYVKNIVESLLQQVAKTSVIETERCETKENFKKKAVEKLEKAWIDKRMYGQYKRDLGNDVDREKTWWWLKKGNLKPETEALLCATQEQALRTNYVKFQLLSLHSVDSVGKRESI</sequence>
<dbReference type="Proteomes" id="UP001152795">
    <property type="component" value="Unassembled WGS sequence"/>
</dbReference>
<protein>
    <submittedName>
        <fullName evidence="1">Uncharacterized protein</fullName>
    </submittedName>
</protein>
<accession>A0A7D9HL76</accession>
<gene>
    <name evidence="1" type="ORF">PACLA_8A008042</name>
</gene>
<dbReference type="OrthoDB" id="5962029at2759"/>
<dbReference type="PANTHER" id="PTHR35450">
    <property type="entry name" value="REVERSE TRANSCRIPTASE DOMAIN-CONTAINING PROTEIN"/>
    <property type="match status" value="1"/>
</dbReference>
<dbReference type="PANTHER" id="PTHR35450:SF2">
    <property type="entry name" value="REVERSE TRANSCRIPTASE DOMAIN-CONTAINING PROTEIN"/>
    <property type="match status" value="1"/>
</dbReference>
<proteinExistence type="predicted"/>
<reference evidence="1" key="1">
    <citation type="submission" date="2020-04" db="EMBL/GenBank/DDBJ databases">
        <authorList>
            <person name="Alioto T."/>
            <person name="Alioto T."/>
            <person name="Gomez Garrido J."/>
        </authorList>
    </citation>
    <scope>NUCLEOTIDE SEQUENCE</scope>
    <source>
        <strain evidence="1">A484AB</strain>
    </source>
</reference>
<name>A0A7D9HL76_PARCT</name>